<dbReference type="PRINTS" id="PR00184">
    <property type="entry name" value="NEISSPPORIN"/>
</dbReference>
<dbReference type="GO" id="GO:0009279">
    <property type="term" value="C:cell outer membrane"/>
    <property type="evidence" value="ECO:0007669"/>
    <property type="project" value="UniProtKB-SubCell"/>
</dbReference>
<comment type="caution">
    <text evidence="13">The sequence shown here is derived from an EMBL/GenBank/DDBJ whole genome shotgun (WGS) entry which is preliminary data.</text>
</comment>
<feature type="chain" id="PRO_5019515137" evidence="11">
    <location>
        <begin position="20"/>
        <end position="310"/>
    </location>
</feature>
<keyword evidence="9" id="KW-0472">Membrane</keyword>
<protein>
    <submittedName>
        <fullName evidence="13">Porin</fullName>
    </submittedName>
</protein>
<evidence type="ECO:0000313" key="13">
    <source>
        <dbReference type="EMBL" id="RUO57307.1"/>
    </source>
</evidence>
<keyword evidence="8" id="KW-0626">Porin</keyword>
<evidence type="ECO:0000256" key="7">
    <source>
        <dbReference type="ARBA" id="ARBA00023065"/>
    </source>
</evidence>
<dbReference type="PANTHER" id="PTHR34501:SF9">
    <property type="entry name" value="MAJOR OUTER MEMBRANE PROTEIN P.IA"/>
    <property type="match status" value="1"/>
</dbReference>
<evidence type="ECO:0000256" key="2">
    <source>
        <dbReference type="ARBA" id="ARBA00011233"/>
    </source>
</evidence>
<evidence type="ECO:0000256" key="10">
    <source>
        <dbReference type="ARBA" id="ARBA00023237"/>
    </source>
</evidence>
<accession>A0A432Y8P5</accession>
<gene>
    <name evidence="13" type="ORF">CWE25_06265</name>
</gene>
<evidence type="ECO:0000256" key="8">
    <source>
        <dbReference type="ARBA" id="ARBA00023114"/>
    </source>
</evidence>
<dbReference type="Gene3D" id="2.40.160.10">
    <property type="entry name" value="Porin"/>
    <property type="match status" value="1"/>
</dbReference>
<evidence type="ECO:0000259" key="12">
    <source>
        <dbReference type="Pfam" id="PF13609"/>
    </source>
</evidence>
<evidence type="ECO:0000256" key="5">
    <source>
        <dbReference type="ARBA" id="ARBA00022692"/>
    </source>
</evidence>
<evidence type="ECO:0000256" key="3">
    <source>
        <dbReference type="ARBA" id="ARBA00022448"/>
    </source>
</evidence>
<keyword evidence="10" id="KW-0998">Cell outer membrane</keyword>
<organism evidence="13 14">
    <name type="scientific">Idiomarina fontislapidosi</name>
    <dbReference type="NCBI Taxonomy" id="263723"/>
    <lineage>
        <taxon>Bacteria</taxon>
        <taxon>Pseudomonadati</taxon>
        <taxon>Pseudomonadota</taxon>
        <taxon>Gammaproteobacteria</taxon>
        <taxon>Alteromonadales</taxon>
        <taxon>Idiomarinaceae</taxon>
        <taxon>Idiomarina</taxon>
    </lineage>
</organism>
<keyword evidence="7" id="KW-0406">Ion transport</keyword>
<evidence type="ECO:0000313" key="14">
    <source>
        <dbReference type="Proteomes" id="UP000287330"/>
    </source>
</evidence>
<dbReference type="Proteomes" id="UP000287330">
    <property type="component" value="Unassembled WGS sequence"/>
</dbReference>
<feature type="signal peptide" evidence="11">
    <location>
        <begin position="1"/>
        <end position="19"/>
    </location>
</feature>
<comment type="subunit">
    <text evidence="2">Homotrimer.</text>
</comment>
<dbReference type="AlphaFoldDB" id="A0A432Y8P5"/>
<dbReference type="InterPro" id="IPR023614">
    <property type="entry name" value="Porin_dom_sf"/>
</dbReference>
<dbReference type="InterPro" id="IPR033900">
    <property type="entry name" value="Gram_neg_porin_domain"/>
</dbReference>
<feature type="domain" description="Porin" evidence="12">
    <location>
        <begin position="8"/>
        <end position="288"/>
    </location>
</feature>
<keyword evidence="6 11" id="KW-0732">Signal</keyword>
<evidence type="ECO:0000256" key="11">
    <source>
        <dbReference type="SAM" id="SignalP"/>
    </source>
</evidence>
<name>A0A432Y8P5_9GAMM</name>
<dbReference type="Pfam" id="PF13609">
    <property type="entry name" value="Porin_4"/>
    <property type="match status" value="1"/>
</dbReference>
<keyword evidence="5" id="KW-0812">Transmembrane</keyword>
<dbReference type="OrthoDB" id="8173690at2"/>
<evidence type="ECO:0000256" key="4">
    <source>
        <dbReference type="ARBA" id="ARBA00022452"/>
    </source>
</evidence>
<keyword evidence="14" id="KW-1185">Reference proteome</keyword>
<dbReference type="EMBL" id="PIPV01000003">
    <property type="protein sequence ID" value="RUO57307.1"/>
    <property type="molecule type" value="Genomic_DNA"/>
</dbReference>
<sequence length="310" mass="34760">MLRYVLCAALMCGSVSALADTQSDALTVYGRANVGLLYSDIADQDDTEVKSYTSRFGLKGQQNLDNNLEVFYQFEWGVDLAGFDEDDSISDRNQIVGLRGDFGTVMLGRYDTFLKDSQGAIDQFKDYTADLKYLFEGEVRADNSLTYYSPAYKGFKLGFTYVFSDDDSIDDGQSFGLIYGDEKLKKSNVYAALAFDNEVDGFDIVQLSVATKVTGFKLGFAAQDYRSVDGLISAQGVLLSAAKRYGAWVPKVQYQVIKDDERDHSISIGSDYYLGDNTRLFAFYTARNRDIQQQITEDYLSVGIRHDFSW</sequence>
<dbReference type="InterPro" id="IPR002299">
    <property type="entry name" value="Porin_Neis"/>
</dbReference>
<comment type="subcellular location">
    <subcellularLocation>
        <location evidence="1">Cell outer membrane</location>
        <topology evidence="1">Multi-pass membrane protein</topology>
    </subcellularLocation>
</comment>
<dbReference type="SUPFAM" id="SSF56935">
    <property type="entry name" value="Porins"/>
    <property type="match status" value="1"/>
</dbReference>
<proteinExistence type="predicted"/>
<dbReference type="PANTHER" id="PTHR34501">
    <property type="entry name" value="PROTEIN YDDL-RELATED"/>
    <property type="match status" value="1"/>
</dbReference>
<dbReference type="InterPro" id="IPR050298">
    <property type="entry name" value="Gram-neg_bact_OMP"/>
</dbReference>
<reference evidence="14" key="1">
    <citation type="journal article" date="2018" name="Front. Microbiol.">
        <title>Genome-Based Analysis Reveals the Taxonomy and Diversity of the Family Idiomarinaceae.</title>
        <authorList>
            <person name="Liu Y."/>
            <person name="Lai Q."/>
            <person name="Shao Z."/>
        </authorList>
    </citation>
    <scope>NUCLEOTIDE SEQUENCE [LARGE SCALE GENOMIC DNA]</scope>
    <source>
        <strain evidence="14">F23</strain>
    </source>
</reference>
<dbReference type="GO" id="GO:0046930">
    <property type="term" value="C:pore complex"/>
    <property type="evidence" value="ECO:0007669"/>
    <property type="project" value="UniProtKB-KW"/>
</dbReference>
<keyword evidence="4" id="KW-1134">Transmembrane beta strand</keyword>
<dbReference type="GO" id="GO:0006811">
    <property type="term" value="P:monoatomic ion transport"/>
    <property type="evidence" value="ECO:0007669"/>
    <property type="project" value="UniProtKB-KW"/>
</dbReference>
<evidence type="ECO:0000256" key="1">
    <source>
        <dbReference type="ARBA" id="ARBA00004571"/>
    </source>
</evidence>
<keyword evidence="3" id="KW-0813">Transport</keyword>
<dbReference type="GO" id="GO:0015288">
    <property type="term" value="F:porin activity"/>
    <property type="evidence" value="ECO:0007669"/>
    <property type="project" value="UniProtKB-KW"/>
</dbReference>
<evidence type="ECO:0000256" key="9">
    <source>
        <dbReference type="ARBA" id="ARBA00023136"/>
    </source>
</evidence>
<evidence type="ECO:0000256" key="6">
    <source>
        <dbReference type="ARBA" id="ARBA00022729"/>
    </source>
</evidence>
<dbReference type="CDD" id="cd00342">
    <property type="entry name" value="gram_neg_porins"/>
    <property type="match status" value="1"/>
</dbReference>